<dbReference type="Gene3D" id="3.40.50.1820">
    <property type="entry name" value="alpha/beta hydrolase"/>
    <property type="match status" value="1"/>
</dbReference>
<dbReference type="Pfam" id="PF12697">
    <property type="entry name" value="Abhydrolase_6"/>
    <property type="match status" value="1"/>
</dbReference>
<dbReference type="SUPFAM" id="SSF53474">
    <property type="entry name" value="alpha/beta-Hydrolases"/>
    <property type="match status" value="1"/>
</dbReference>
<dbReference type="InParanoid" id="A0A165E2I6"/>
<feature type="chain" id="PRO_5007856946" evidence="1">
    <location>
        <begin position="17"/>
        <end position="352"/>
    </location>
</feature>
<evidence type="ECO:0000256" key="1">
    <source>
        <dbReference type="SAM" id="SignalP"/>
    </source>
</evidence>
<dbReference type="Proteomes" id="UP000077266">
    <property type="component" value="Unassembled WGS sequence"/>
</dbReference>
<dbReference type="OrthoDB" id="1743579at2759"/>
<sequence length="352" mass="37261">MRSSLITITLSAAALAAPSNFFSPQCVDSIAQISASATNFDLSTGAPPANATVPVNGTYGIQLHFCKPTTPIPSRSKTLQVLVHGIGLNGGYWYSGFEPEKYSYVRYMAALGFPTLTVTRLGYGNSSHPDPVGVVQAPYDVAIVSAILKAAREGNFLGATCAFSRIVYVGHSYGSIIGNGVIASQPKLIDAAVLTGYSHGEIDASKIALVPAATVDPIRFAGLPDGYLTTPNITSRAATFFSSTPNSYDPKALAFDFAHEDIAAFGEVLTSAYAVVPAPEFTGPVLAINGADDILFCKDTTCSNLKAEKTFYPKAKSFDAVVIPSTGHSLNFHYSAPKTFFSINSWLVRRGF</sequence>
<keyword evidence="1" id="KW-0732">Signal</keyword>
<reference evidence="3 4" key="1">
    <citation type="journal article" date="2016" name="Mol. Biol. Evol.">
        <title>Comparative Genomics of Early-Diverging Mushroom-Forming Fungi Provides Insights into the Origins of Lignocellulose Decay Capabilities.</title>
        <authorList>
            <person name="Nagy L.G."/>
            <person name="Riley R."/>
            <person name="Tritt A."/>
            <person name="Adam C."/>
            <person name="Daum C."/>
            <person name="Floudas D."/>
            <person name="Sun H."/>
            <person name="Yadav J.S."/>
            <person name="Pangilinan J."/>
            <person name="Larsson K.H."/>
            <person name="Matsuura K."/>
            <person name="Barry K."/>
            <person name="Labutti K."/>
            <person name="Kuo R."/>
            <person name="Ohm R.A."/>
            <person name="Bhattacharya S.S."/>
            <person name="Shirouzu T."/>
            <person name="Yoshinaga Y."/>
            <person name="Martin F.M."/>
            <person name="Grigoriev I.V."/>
            <person name="Hibbett D.S."/>
        </authorList>
    </citation>
    <scope>NUCLEOTIDE SEQUENCE [LARGE SCALE GENOMIC DNA]</scope>
    <source>
        <strain evidence="3 4">HHB12029</strain>
    </source>
</reference>
<accession>A0A165E2I6</accession>
<gene>
    <name evidence="3" type="ORF">EXIGLDRAFT_841146</name>
</gene>
<proteinExistence type="predicted"/>
<dbReference type="AlphaFoldDB" id="A0A165E2I6"/>
<organism evidence="3 4">
    <name type="scientific">Exidia glandulosa HHB12029</name>
    <dbReference type="NCBI Taxonomy" id="1314781"/>
    <lineage>
        <taxon>Eukaryota</taxon>
        <taxon>Fungi</taxon>
        <taxon>Dikarya</taxon>
        <taxon>Basidiomycota</taxon>
        <taxon>Agaricomycotina</taxon>
        <taxon>Agaricomycetes</taxon>
        <taxon>Auriculariales</taxon>
        <taxon>Exidiaceae</taxon>
        <taxon>Exidia</taxon>
    </lineage>
</organism>
<keyword evidence="4" id="KW-1185">Reference proteome</keyword>
<keyword evidence="3" id="KW-0378">Hydrolase</keyword>
<feature type="signal peptide" evidence="1">
    <location>
        <begin position="1"/>
        <end position="16"/>
    </location>
</feature>
<evidence type="ECO:0000313" key="3">
    <source>
        <dbReference type="EMBL" id="KZV85926.1"/>
    </source>
</evidence>
<name>A0A165E2I6_EXIGL</name>
<dbReference type="InterPro" id="IPR029058">
    <property type="entry name" value="AB_hydrolase_fold"/>
</dbReference>
<dbReference type="EMBL" id="KV426172">
    <property type="protein sequence ID" value="KZV85926.1"/>
    <property type="molecule type" value="Genomic_DNA"/>
</dbReference>
<feature type="domain" description="AB hydrolase-1" evidence="2">
    <location>
        <begin position="81"/>
        <end position="339"/>
    </location>
</feature>
<dbReference type="InterPro" id="IPR000073">
    <property type="entry name" value="AB_hydrolase_1"/>
</dbReference>
<evidence type="ECO:0000313" key="4">
    <source>
        <dbReference type="Proteomes" id="UP000077266"/>
    </source>
</evidence>
<protein>
    <submittedName>
        <fullName evidence="3">Alpha/beta-hydrolase</fullName>
    </submittedName>
</protein>
<evidence type="ECO:0000259" key="2">
    <source>
        <dbReference type="Pfam" id="PF12697"/>
    </source>
</evidence>
<dbReference type="GO" id="GO:0016787">
    <property type="term" value="F:hydrolase activity"/>
    <property type="evidence" value="ECO:0007669"/>
    <property type="project" value="UniProtKB-KW"/>
</dbReference>